<evidence type="ECO:0000313" key="2">
    <source>
        <dbReference type="Proteomes" id="UP001387447"/>
    </source>
</evidence>
<dbReference type="InterPro" id="IPR013383">
    <property type="entry name" value="CRISPR-assoc_prot_DxTHG_CS"/>
</dbReference>
<dbReference type="EMBL" id="JBBWYZ010000006">
    <property type="protein sequence ID" value="MEK9511659.1"/>
    <property type="molecule type" value="Genomic_DNA"/>
</dbReference>
<dbReference type="SUPFAM" id="SSF160980">
    <property type="entry name" value="SSO1389-like"/>
    <property type="match status" value="1"/>
</dbReference>
<evidence type="ECO:0000313" key="1">
    <source>
        <dbReference type="EMBL" id="MEK9511659.1"/>
    </source>
</evidence>
<dbReference type="NCBIfam" id="TIGR02549">
    <property type="entry name" value="CRISPR_DxTHG"/>
    <property type="match status" value="1"/>
</dbReference>
<dbReference type="CDD" id="cd09732">
    <property type="entry name" value="Csx1_III-U"/>
    <property type="match status" value="1"/>
</dbReference>
<dbReference type="RefSeq" id="WP_315661999.1">
    <property type="nucleotide sequence ID" value="NZ_JBBWYZ010000006.1"/>
</dbReference>
<name>A0ABU9EJU2_LIMFS</name>
<comment type="caution">
    <text evidence="1">The sequence shown here is derived from an EMBL/GenBank/DDBJ whole genome shotgun (WGS) entry which is preliminary data.</text>
</comment>
<proteinExistence type="predicted"/>
<keyword evidence="2" id="KW-1185">Reference proteome</keyword>
<sequence>MAKIKAISFLGYNPRGYTQTTYVDTINNSRCTTPFFQEALVEFYQPDILYVLLTKTAEIGQPQGESQPTWDTLQQLLQGKVDLKPIKNIPEKHTEADIWLLFEKITDCLEEGDHVIFDITHGFRSLPVLALIAVSYLRVVRNITIKGLIYGAFDPTKPGETSIFDLLPIVSLLEWTTATDKFIKTGNGQQLATLLKKAIPSGHELANIPETRPIRKHLQKSAEATENVSLALSLTRPIETMESATVLENILNEARPSFDKRAKPFTLLVDKIIEEYGQFALEKATNREMYSRNLWLQLKMIDWYLERDQIVQAVTLAREWLVSVLVIYFDEPMLDKKGRKHIENALNNGVEKRKSKPRHITPGNYDEQFENLPEAEQLTQIWSKMTEIRNDIAHVGMNLNPSKAFDLKKRAVSMYPSLEEIAKQLLPSS</sequence>
<reference evidence="1 2" key="1">
    <citation type="journal article" date="2024" name="Front. Microbiol.">
        <title>Transcriptomic insights into the dominance of two phototrophs throughout the water column of a tropical hypersaline-alkaline crater lake (Dziani Dzaha, Mayotte).</title>
        <authorList>
            <person name="Duperron S."/>
            <person name="Halary S."/>
            <person name="Bouly J.-P."/>
            <person name="Roussel T."/>
            <person name="Hugoni M."/>
            <person name="Bruto M."/>
            <person name="Oger P."/>
            <person name="Duval C."/>
            <person name="Woo A."/>
            <person name="Jezequiel D."/>
            <person name="Ader M."/>
            <person name="Leboulanger C."/>
            <person name="Agogue H."/>
            <person name="Grossi V."/>
            <person name="Trousselier M."/>
            <person name="Bernard C."/>
        </authorList>
    </citation>
    <scope>NUCLEOTIDE SEQUENCE [LARGE SCALE GENOMIC DNA]</scope>
    <source>
        <strain evidence="1 2">PMC 851.14</strain>
    </source>
</reference>
<dbReference type="NCBIfam" id="TIGR02221">
    <property type="entry name" value="cas_TM1812"/>
    <property type="match status" value="1"/>
</dbReference>
<gene>
    <name evidence="1" type="primary">csx2</name>
    <name evidence="1" type="ORF">AAEJ74_08125</name>
</gene>
<protein>
    <submittedName>
        <fullName evidence="1">TIGR02221 family CRISPR-associated protein</fullName>
    </submittedName>
</protein>
<dbReference type="InterPro" id="IPR011742">
    <property type="entry name" value="CRISPR-assoc_prot_TM1812"/>
</dbReference>
<organism evidence="1 2">
    <name type="scientific">Limnospira fusiformis PMC 851.14</name>
    <dbReference type="NCBI Taxonomy" id="2219512"/>
    <lineage>
        <taxon>Bacteria</taxon>
        <taxon>Bacillati</taxon>
        <taxon>Cyanobacteriota</taxon>
        <taxon>Cyanophyceae</taxon>
        <taxon>Oscillatoriophycideae</taxon>
        <taxon>Oscillatoriales</taxon>
        <taxon>Sirenicapillariaceae</taxon>
        <taxon>Limnospira</taxon>
    </lineage>
</organism>
<dbReference type="Proteomes" id="UP001387447">
    <property type="component" value="Unassembled WGS sequence"/>
</dbReference>
<accession>A0ABU9EJU2</accession>